<dbReference type="Proteomes" id="UP001597076">
    <property type="component" value="Unassembled WGS sequence"/>
</dbReference>
<protein>
    <submittedName>
        <fullName evidence="2">Uncharacterized protein</fullName>
    </submittedName>
</protein>
<evidence type="ECO:0000256" key="1">
    <source>
        <dbReference type="SAM" id="Phobius"/>
    </source>
</evidence>
<keyword evidence="1" id="KW-0812">Transmembrane</keyword>
<accession>A0ABD6BIG1</accession>
<dbReference type="AlphaFoldDB" id="A0ABD6BIG1"/>
<proteinExistence type="predicted"/>
<keyword evidence="1" id="KW-0472">Membrane</keyword>
<evidence type="ECO:0000313" key="2">
    <source>
        <dbReference type="EMBL" id="MFD1564858.1"/>
    </source>
</evidence>
<keyword evidence="3" id="KW-1185">Reference proteome</keyword>
<feature type="transmembrane region" description="Helical" evidence="1">
    <location>
        <begin position="265"/>
        <end position="283"/>
    </location>
</feature>
<name>A0ABD6BIG1_9EURY</name>
<dbReference type="EMBL" id="JBHUDI010000009">
    <property type="protein sequence ID" value="MFD1564858.1"/>
    <property type="molecule type" value="Genomic_DNA"/>
</dbReference>
<reference evidence="2 3" key="1">
    <citation type="journal article" date="2019" name="Int. J. Syst. Evol. Microbiol.">
        <title>The Global Catalogue of Microorganisms (GCM) 10K type strain sequencing project: providing services to taxonomists for standard genome sequencing and annotation.</title>
        <authorList>
            <consortium name="The Broad Institute Genomics Platform"/>
            <consortium name="The Broad Institute Genome Sequencing Center for Infectious Disease"/>
            <person name="Wu L."/>
            <person name="Ma J."/>
        </authorList>
    </citation>
    <scope>NUCLEOTIDE SEQUENCE [LARGE SCALE GENOMIC DNA]</scope>
    <source>
        <strain evidence="2 3">CGMCC 1.12230</strain>
    </source>
</reference>
<sequence>MVDSKHKGYRNNGGWYPDRSNSQSVPADDFLLDYFNNITDDLFVDKNDIRTILGQISQYSILTLMSEGVQETIANETPLTPYIIGRKEVDTLGGKDESDVVLLSFGMGEDEIMFKKDRIDEFPNEVLEIKTGCIFRASINSLEKLKPLVDFMVKYDDNRVVAATSNYDYYTSRGILNIPISITITDFSSWLPDDEKIIINRSSGAVIDYNISEYNIPEVDNGSGEQINTNSIDISISEVFIGVFTTILATILVTPDTLDSFYNSYGDYVAVIAFTALIATMIYQDIHTNNNG</sequence>
<comment type="caution">
    <text evidence="2">The sequence shown here is derived from an EMBL/GenBank/DDBJ whole genome shotgun (WGS) entry which is preliminary data.</text>
</comment>
<organism evidence="2 3">
    <name type="scientific">Haloarchaeobius amylolyticus</name>
    <dbReference type="NCBI Taxonomy" id="1198296"/>
    <lineage>
        <taxon>Archaea</taxon>
        <taxon>Methanobacteriati</taxon>
        <taxon>Methanobacteriota</taxon>
        <taxon>Stenosarchaea group</taxon>
        <taxon>Halobacteria</taxon>
        <taxon>Halobacteriales</taxon>
        <taxon>Halorubellaceae</taxon>
        <taxon>Haloarchaeobius</taxon>
    </lineage>
</organism>
<dbReference type="RefSeq" id="WP_390288789.1">
    <property type="nucleotide sequence ID" value="NZ_JBHUDI010000009.1"/>
</dbReference>
<keyword evidence="1" id="KW-1133">Transmembrane helix</keyword>
<evidence type="ECO:0000313" key="3">
    <source>
        <dbReference type="Proteomes" id="UP001597076"/>
    </source>
</evidence>
<gene>
    <name evidence="2" type="ORF">ACFR99_15065</name>
</gene>
<feature type="transmembrane region" description="Helical" evidence="1">
    <location>
        <begin position="234"/>
        <end position="253"/>
    </location>
</feature>